<dbReference type="GO" id="GO:0016020">
    <property type="term" value="C:membrane"/>
    <property type="evidence" value="ECO:0007669"/>
    <property type="project" value="UniProtKB-SubCell"/>
</dbReference>
<feature type="transmembrane region" description="Helical" evidence="5">
    <location>
        <begin position="103"/>
        <end position="126"/>
    </location>
</feature>
<evidence type="ECO:0000313" key="6">
    <source>
        <dbReference type="EMBL" id="GMT22139.1"/>
    </source>
</evidence>
<evidence type="ECO:0000256" key="1">
    <source>
        <dbReference type="ARBA" id="ARBA00004141"/>
    </source>
</evidence>
<keyword evidence="3 5" id="KW-1133">Transmembrane helix</keyword>
<keyword evidence="7" id="KW-1185">Reference proteome</keyword>
<reference evidence="6" key="1">
    <citation type="submission" date="2023-10" db="EMBL/GenBank/DDBJ databases">
        <title>Genome assembly of Pristionchus species.</title>
        <authorList>
            <person name="Yoshida K."/>
            <person name="Sommer R.J."/>
        </authorList>
    </citation>
    <scope>NUCLEOTIDE SEQUENCE</scope>
    <source>
        <strain evidence="6">RS5133</strain>
    </source>
</reference>
<evidence type="ECO:0000256" key="2">
    <source>
        <dbReference type="ARBA" id="ARBA00022692"/>
    </source>
</evidence>
<feature type="transmembrane region" description="Helical" evidence="5">
    <location>
        <begin position="21"/>
        <end position="41"/>
    </location>
</feature>
<feature type="non-terminal residue" evidence="6">
    <location>
        <position position="1"/>
    </location>
</feature>
<evidence type="ECO:0008006" key="8">
    <source>
        <dbReference type="Google" id="ProtNLM"/>
    </source>
</evidence>
<name>A0AAV5VUT8_9BILA</name>
<protein>
    <recommendedName>
        <fullName evidence="8">G protein-coupled receptor</fullName>
    </recommendedName>
</protein>
<gene>
    <name evidence="6" type="ORF">PFISCL1PPCAC_13436</name>
</gene>
<comment type="subcellular location">
    <subcellularLocation>
        <location evidence="1">Membrane</location>
        <topology evidence="1">Multi-pass membrane protein</topology>
    </subcellularLocation>
</comment>
<dbReference type="Pfam" id="PF10292">
    <property type="entry name" value="7TM_GPCR_Srab"/>
    <property type="match status" value="1"/>
</dbReference>
<dbReference type="AlphaFoldDB" id="A0AAV5VUT8"/>
<dbReference type="PANTHER" id="PTHR46561:SF11">
    <property type="entry name" value="SERPENTINE RECEPTOR CLASS ALPHA_BETA-14"/>
    <property type="match status" value="1"/>
</dbReference>
<comment type="caution">
    <text evidence="6">The sequence shown here is derived from an EMBL/GenBank/DDBJ whole genome shotgun (WGS) entry which is preliminary data.</text>
</comment>
<dbReference type="Proteomes" id="UP001432322">
    <property type="component" value="Unassembled WGS sequence"/>
</dbReference>
<evidence type="ECO:0000256" key="3">
    <source>
        <dbReference type="ARBA" id="ARBA00022989"/>
    </source>
</evidence>
<proteinExistence type="predicted"/>
<dbReference type="PANTHER" id="PTHR46561">
    <property type="entry name" value="SERPENTINE RECEPTOR, CLASS AB (CLASS A-LIKE)-RELATED"/>
    <property type="match status" value="1"/>
</dbReference>
<organism evidence="6 7">
    <name type="scientific">Pristionchus fissidentatus</name>
    <dbReference type="NCBI Taxonomy" id="1538716"/>
    <lineage>
        <taxon>Eukaryota</taxon>
        <taxon>Metazoa</taxon>
        <taxon>Ecdysozoa</taxon>
        <taxon>Nematoda</taxon>
        <taxon>Chromadorea</taxon>
        <taxon>Rhabditida</taxon>
        <taxon>Rhabditina</taxon>
        <taxon>Diplogasteromorpha</taxon>
        <taxon>Diplogasteroidea</taxon>
        <taxon>Neodiplogasteridae</taxon>
        <taxon>Pristionchus</taxon>
    </lineage>
</organism>
<dbReference type="EMBL" id="BTSY01000004">
    <property type="protein sequence ID" value="GMT22139.1"/>
    <property type="molecule type" value="Genomic_DNA"/>
</dbReference>
<evidence type="ECO:0000256" key="4">
    <source>
        <dbReference type="ARBA" id="ARBA00023136"/>
    </source>
</evidence>
<sequence>LRYICRKFAAHPSLTILISFHFLWTYLTCIIVFVDHLYTAYLLSTMKIFLKRITIDNNKFIHIQASMFMMSFERTSMFMMSFERRSASLTFRTYERTSHFYGYKLTGAHVLIASLFSGALYFTYGYDQKHVVYCTVTTPRGKSTQQIVAIIVFVMEFWTIFTFMRLLKINRKRLESGDLFTLSERYQISENIRMMRIILPV</sequence>
<dbReference type="InterPro" id="IPR053286">
    <property type="entry name" value="Nematode_rcpt-like_srab"/>
</dbReference>
<evidence type="ECO:0000256" key="5">
    <source>
        <dbReference type="SAM" id="Phobius"/>
    </source>
</evidence>
<dbReference type="InterPro" id="IPR019408">
    <property type="entry name" value="7TM_GPCR_serpentine_rcpt_Srab"/>
</dbReference>
<keyword evidence="4 5" id="KW-0472">Membrane</keyword>
<feature type="non-terminal residue" evidence="6">
    <location>
        <position position="201"/>
    </location>
</feature>
<evidence type="ECO:0000313" key="7">
    <source>
        <dbReference type="Proteomes" id="UP001432322"/>
    </source>
</evidence>
<feature type="transmembrane region" description="Helical" evidence="5">
    <location>
        <begin position="146"/>
        <end position="167"/>
    </location>
</feature>
<accession>A0AAV5VUT8</accession>
<keyword evidence="2 5" id="KW-0812">Transmembrane</keyword>